<protein>
    <submittedName>
        <fullName evidence="1">Transcriptional regulator</fullName>
    </submittedName>
</protein>
<sequence length="97" mass="11397">MKGFAKEKLYKFRNEFPELTDAQYETAMLLSIGINKKDIAIFRNVSYVVVRDTLQEIKNRMDFYSVNHIQSVFQCRLVTFGLTQCVLNEINRHNTNS</sequence>
<dbReference type="EMBL" id="CP123496">
    <property type="protein sequence ID" value="WGL94099.1"/>
    <property type="molecule type" value="Genomic_DNA"/>
</dbReference>
<evidence type="ECO:0000313" key="1">
    <source>
        <dbReference type="EMBL" id="WGL94099.1"/>
    </source>
</evidence>
<dbReference type="RefSeq" id="WP_280628502.1">
    <property type="nucleotide sequence ID" value="NZ_CP123496.1"/>
</dbReference>
<accession>A0AA95GDK0</accession>
<dbReference type="GO" id="GO:0006355">
    <property type="term" value="P:regulation of DNA-templated transcription"/>
    <property type="evidence" value="ECO:0007669"/>
    <property type="project" value="InterPro"/>
</dbReference>
<dbReference type="SUPFAM" id="SSF46894">
    <property type="entry name" value="C-terminal effector domain of the bipartite response regulators"/>
    <property type="match status" value="1"/>
</dbReference>
<reference evidence="1" key="1">
    <citation type="submission" date="2023-04" db="EMBL/GenBank/DDBJ databases">
        <title>Genome dynamics across the evolutionary transition to endosymbiosis.</title>
        <authorList>
            <person name="Siozios S."/>
            <person name="Nadal-Jimenez P."/>
            <person name="Azagi T."/>
            <person name="Sprong H."/>
            <person name="Frost C.L."/>
            <person name="Parratt S.R."/>
            <person name="Taylor G."/>
            <person name="Brettell L."/>
            <person name="Lew K.C."/>
            <person name="Croft L."/>
            <person name="King K.C."/>
            <person name="Brockhurst M.A."/>
            <person name="Hypsa V."/>
            <person name="Novakova E."/>
            <person name="Darby A.C."/>
            <person name="Hurst G.D.D."/>
        </authorList>
    </citation>
    <scope>NUCLEOTIDE SEQUENCE</scope>
    <source>
        <strain evidence="1">AIh</strain>
        <plasmid evidence="1">paIh6</plasmid>
    </source>
</reference>
<keyword evidence="1" id="KW-0614">Plasmid</keyword>
<geneLocation type="plasmid" evidence="1 2">
    <name>paIh6</name>
</geneLocation>
<organism evidence="1 2">
    <name type="scientific">Arsenophonus nasoniae</name>
    <name type="common">son-killer infecting Nasonia vitripennis</name>
    <dbReference type="NCBI Taxonomy" id="638"/>
    <lineage>
        <taxon>Bacteria</taxon>
        <taxon>Pseudomonadati</taxon>
        <taxon>Pseudomonadota</taxon>
        <taxon>Gammaproteobacteria</taxon>
        <taxon>Enterobacterales</taxon>
        <taxon>Morganellaceae</taxon>
        <taxon>Arsenophonus</taxon>
    </lineage>
</organism>
<dbReference type="InterPro" id="IPR016032">
    <property type="entry name" value="Sig_transdc_resp-reg_C-effctor"/>
</dbReference>
<dbReference type="GO" id="GO:0003677">
    <property type="term" value="F:DNA binding"/>
    <property type="evidence" value="ECO:0007669"/>
    <property type="project" value="InterPro"/>
</dbReference>
<gene>
    <name evidence="1" type="ORF">QE207_01815</name>
</gene>
<dbReference type="Proteomes" id="UP001177597">
    <property type="component" value="Plasmid paIh6"/>
</dbReference>
<evidence type="ECO:0000313" key="2">
    <source>
        <dbReference type="Proteomes" id="UP001177597"/>
    </source>
</evidence>
<proteinExistence type="predicted"/>
<name>A0AA95GDK0_9GAMM</name>
<dbReference type="AlphaFoldDB" id="A0AA95GDK0"/>